<proteinExistence type="predicted"/>
<dbReference type="AlphaFoldDB" id="A0A4U6T0B6"/>
<feature type="coiled-coil region" evidence="1">
    <location>
        <begin position="48"/>
        <end position="100"/>
    </location>
</feature>
<gene>
    <name evidence="2" type="ORF">SEVIR_9G288600v2</name>
</gene>
<sequence>MEVTNVVTSFVTVSEENNVFQTSYKQSTGCKTFKKYHHGYLSKNPSHSELLNAQIQEQAHKIDKLEEQLSNEKAKRERILEEKLVQIQQEENKKRQALREEIMSELLPKIAEQRETPLLQHIGMCFVAKFLPLVFPMQTNPRSIIPSAATPTVDKNASK</sequence>
<organism evidence="2 3">
    <name type="scientific">Setaria viridis</name>
    <name type="common">Green bristlegrass</name>
    <name type="synonym">Setaria italica subsp. viridis</name>
    <dbReference type="NCBI Taxonomy" id="4556"/>
    <lineage>
        <taxon>Eukaryota</taxon>
        <taxon>Viridiplantae</taxon>
        <taxon>Streptophyta</taxon>
        <taxon>Embryophyta</taxon>
        <taxon>Tracheophyta</taxon>
        <taxon>Spermatophyta</taxon>
        <taxon>Magnoliopsida</taxon>
        <taxon>Liliopsida</taxon>
        <taxon>Poales</taxon>
        <taxon>Poaceae</taxon>
        <taxon>PACMAD clade</taxon>
        <taxon>Panicoideae</taxon>
        <taxon>Panicodae</taxon>
        <taxon>Paniceae</taxon>
        <taxon>Cenchrinae</taxon>
        <taxon>Setaria</taxon>
    </lineage>
</organism>
<name>A0A4U6T0B6_SETVI</name>
<reference evidence="2" key="1">
    <citation type="submission" date="2019-03" db="EMBL/GenBank/DDBJ databases">
        <title>WGS assembly of Setaria viridis.</title>
        <authorList>
            <person name="Huang P."/>
            <person name="Jenkins J."/>
            <person name="Grimwood J."/>
            <person name="Barry K."/>
            <person name="Healey A."/>
            <person name="Mamidi S."/>
            <person name="Sreedasyam A."/>
            <person name="Shu S."/>
            <person name="Feldman M."/>
            <person name="Wu J."/>
            <person name="Yu Y."/>
            <person name="Chen C."/>
            <person name="Johnson J."/>
            <person name="Rokhsar D."/>
            <person name="Baxter I."/>
            <person name="Schmutz J."/>
            <person name="Brutnell T."/>
            <person name="Kellogg E."/>
        </authorList>
    </citation>
    <scope>NUCLEOTIDE SEQUENCE [LARGE SCALE GENOMIC DNA]</scope>
</reference>
<dbReference type="EMBL" id="CM016560">
    <property type="protein sequence ID" value="TKV94351.1"/>
    <property type="molecule type" value="Genomic_DNA"/>
</dbReference>
<keyword evidence="3" id="KW-1185">Reference proteome</keyword>
<evidence type="ECO:0000313" key="3">
    <source>
        <dbReference type="Proteomes" id="UP000298652"/>
    </source>
</evidence>
<protein>
    <submittedName>
        <fullName evidence="2">Uncharacterized protein</fullName>
    </submittedName>
</protein>
<dbReference type="Proteomes" id="UP000298652">
    <property type="component" value="Chromosome 9"/>
</dbReference>
<evidence type="ECO:0000313" key="2">
    <source>
        <dbReference type="EMBL" id="TKV94351.1"/>
    </source>
</evidence>
<accession>A0A4U6T0B6</accession>
<keyword evidence="1" id="KW-0175">Coiled coil</keyword>
<evidence type="ECO:0000256" key="1">
    <source>
        <dbReference type="SAM" id="Coils"/>
    </source>
</evidence>
<dbReference type="Gramene" id="TKV94351">
    <property type="protein sequence ID" value="TKV94351"/>
    <property type="gene ID" value="SEVIR_9G288600v2"/>
</dbReference>